<evidence type="ECO:0000313" key="2">
    <source>
        <dbReference type="Proteomes" id="UP000239576"/>
    </source>
</evidence>
<organism evidence="1 2">
    <name type="scientific">Stenomitos frigidus ULC18</name>
    <dbReference type="NCBI Taxonomy" id="2107698"/>
    <lineage>
        <taxon>Bacteria</taxon>
        <taxon>Bacillati</taxon>
        <taxon>Cyanobacteriota</taxon>
        <taxon>Cyanophyceae</taxon>
        <taxon>Leptolyngbyales</taxon>
        <taxon>Leptolyngbyaceae</taxon>
        <taxon>Stenomitos</taxon>
    </lineage>
</organism>
<reference evidence="1 2" key="2">
    <citation type="submission" date="2018-03" db="EMBL/GenBank/DDBJ databases">
        <title>The ancient ancestry and fast evolution of plastids.</title>
        <authorList>
            <person name="Moore K.R."/>
            <person name="Magnabosco C."/>
            <person name="Momper L."/>
            <person name="Gold D.A."/>
            <person name="Bosak T."/>
            <person name="Fournier G.P."/>
        </authorList>
    </citation>
    <scope>NUCLEOTIDE SEQUENCE [LARGE SCALE GENOMIC DNA]</scope>
    <source>
        <strain evidence="1 2">ULC18</strain>
    </source>
</reference>
<dbReference type="Proteomes" id="UP000239576">
    <property type="component" value="Unassembled WGS sequence"/>
</dbReference>
<dbReference type="PANTHER" id="PTHR36582">
    <property type="entry name" value="ANTITOXIN PARD"/>
    <property type="match status" value="1"/>
</dbReference>
<dbReference type="PANTHER" id="PTHR36582:SF2">
    <property type="entry name" value="ANTITOXIN PARD"/>
    <property type="match status" value="1"/>
</dbReference>
<reference evidence="2" key="1">
    <citation type="submission" date="2018-02" db="EMBL/GenBank/DDBJ databases">
        <authorList>
            <person name="Moore K."/>
            <person name="Momper L."/>
        </authorList>
    </citation>
    <scope>NUCLEOTIDE SEQUENCE [LARGE SCALE GENOMIC DNA]</scope>
    <source>
        <strain evidence="2">ULC18</strain>
    </source>
</reference>
<dbReference type="EMBL" id="PVWK01000160">
    <property type="protein sequence ID" value="PSB23613.1"/>
    <property type="molecule type" value="Genomic_DNA"/>
</dbReference>
<name>A0A2T1DSY0_9CYAN</name>
<protein>
    <submittedName>
        <fullName evidence="1">Type II toxin-antitoxin system ParD family antitoxin</fullName>
    </submittedName>
</protein>
<sequence length="87" mass="9902">MTMPLPPDLQQFADRQIASGKYASLEEILLAGLQALAEREQIYQGRFEALRREVLLGVEAAERGELLDAATEIEAIRQRLRQRYSQT</sequence>
<dbReference type="AlphaFoldDB" id="A0A2T1DSY0"/>
<dbReference type="Pfam" id="PF03693">
    <property type="entry name" value="ParD_antitoxin"/>
    <property type="match status" value="1"/>
</dbReference>
<proteinExistence type="predicted"/>
<evidence type="ECO:0000313" key="1">
    <source>
        <dbReference type="EMBL" id="PSB23613.1"/>
    </source>
</evidence>
<dbReference type="OrthoDB" id="517705at2"/>
<dbReference type="RefSeq" id="WP_106261060.1">
    <property type="nucleotide sequence ID" value="NZ_CAWNSW010000141.1"/>
</dbReference>
<dbReference type="Gene3D" id="6.10.10.120">
    <property type="entry name" value="Antitoxin ParD1-like"/>
    <property type="match status" value="1"/>
</dbReference>
<gene>
    <name evidence="1" type="ORF">C7B82_30515</name>
</gene>
<accession>A0A2T1DSY0</accession>
<dbReference type="InterPro" id="IPR022789">
    <property type="entry name" value="ParD"/>
</dbReference>
<comment type="caution">
    <text evidence="1">The sequence shown here is derived from an EMBL/GenBank/DDBJ whole genome shotgun (WGS) entry which is preliminary data.</text>
</comment>
<dbReference type="InterPro" id="IPR038296">
    <property type="entry name" value="ParD_sf"/>
</dbReference>
<keyword evidence="2" id="KW-1185">Reference proteome</keyword>